<dbReference type="KEGG" id="hdh:G5B40_07655"/>
<keyword evidence="2" id="KW-0812">Transmembrane</keyword>
<protein>
    <submittedName>
        <fullName evidence="3">Uncharacterized protein</fullName>
    </submittedName>
</protein>
<reference evidence="3 4" key="1">
    <citation type="submission" date="2020-02" db="EMBL/GenBank/DDBJ databases">
        <title>complete genome sequence of Rhodobacteraceae bacterium.</title>
        <authorList>
            <person name="Park J."/>
            <person name="Kim Y.-S."/>
            <person name="Kim K.-H."/>
        </authorList>
    </citation>
    <scope>NUCLEOTIDE SEQUENCE [LARGE SCALE GENOMIC DNA]</scope>
    <source>
        <strain evidence="3 4">RR4-56</strain>
    </source>
</reference>
<evidence type="ECO:0000256" key="2">
    <source>
        <dbReference type="SAM" id="Phobius"/>
    </source>
</evidence>
<dbReference type="EMBL" id="CP049056">
    <property type="protein sequence ID" value="QIE55342.1"/>
    <property type="molecule type" value="Genomic_DNA"/>
</dbReference>
<evidence type="ECO:0000313" key="4">
    <source>
        <dbReference type="Proteomes" id="UP000503336"/>
    </source>
</evidence>
<dbReference type="RefSeq" id="WP_165097116.1">
    <property type="nucleotide sequence ID" value="NZ_CP049056.1"/>
</dbReference>
<accession>A0A7L5BUM4</accession>
<feature type="transmembrane region" description="Helical" evidence="2">
    <location>
        <begin position="77"/>
        <end position="98"/>
    </location>
</feature>
<keyword evidence="2" id="KW-0472">Membrane</keyword>
<evidence type="ECO:0000313" key="3">
    <source>
        <dbReference type="EMBL" id="QIE55342.1"/>
    </source>
</evidence>
<proteinExistence type="predicted"/>
<name>A0A7L5BUM4_9RHOB</name>
<evidence type="ECO:0000256" key="1">
    <source>
        <dbReference type="SAM" id="MobiDB-lite"/>
    </source>
</evidence>
<feature type="transmembrane region" description="Helical" evidence="2">
    <location>
        <begin position="40"/>
        <end position="57"/>
    </location>
</feature>
<dbReference type="AlphaFoldDB" id="A0A7L5BUM4"/>
<keyword evidence="4" id="KW-1185">Reference proteome</keyword>
<organism evidence="3 4">
    <name type="scientific">Pikeienuella piscinae</name>
    <dbReference type="NCBI Taxonomy" id="2748098"/>
    <lineage>
        <taxon>Bacteria</taxon>
        <taxon>Pseudomonadati</taxon>
        <taxon>Pseudomonadota</taxon>
        <taxon>Alphaproteobacteria</taxon>
        <taxon>Rhodobacterales</taxon>
        <taxon>Paracoccaceae</taxon>
        <taxon>Pikeienuella</taxon>
    </lineage>
</organism>
<feature type="region of interest" description="Disordered" evidence="1">
    <location>
        <begin position="1"/>
        <end position="20"/>
    </location>
</feature>
<dbReference type="Proteomes" id="UP000503336">
    <property type="component" value="Chromosome"/>
</dbReference>
<keyword evidence="2" id="KW-1133">Transmembrane helix</keyword>
<gene>
    <name evidence="3" type="ORF">G5B40_07655</name>
</gene>
<sequence>MIAELRDDPPSAPPQKVSAPPALPRVSVGHVGRLEVTWRTRWLIFAHVVIFVASQMVDEFVEWIAAPLHLVPAQASVLEITLGLVFFLLWSACMLALIRGPGRRSGPD</sequence>